<comment type="caution">
    <text evidence="2">The sequence shown here is derived from an EMBL/GenBank/DDBJ whole genome shotgun (WGS) entry which is preliminary data.</text>
</comment>
<dbReference type="EMBL" id="MU003876">
    <property type="protein sequence ID" value="KAF2716417.1"/>
    <property type="molecule type" value="Genomic_DNA"/>
</dbReference>
<sequence length="364" mass="39384">MYTASWKTLLSAGLALNAAASPIFKFHNTGLHKRAPAIATAFELASGVASDCGANAATLQTWFDESLTMADTALNAMDRAEQDGEIRRVLSNLFGIQFGANGQPTNPENFLVVQEFLTAIRDFINSGSSPNLSQKTQLFCGSQWMTPVAWDSDLIGGDGQPVIDHSVNPAEPYHVDEEITFASAKADGLTPYRVLTSANPANLPQVSAYIFDNSYTAGQYGGTYCDGTNSLGATYDGLRHLHQDFPDIITLCPLAFTKPQYNNVLGDAPRANRNVAASLPKSSTLFHEMIHLVKGVSETDDFNFYSVSKCTNDARHNNGDTARGAPECYVYFATAMYYRMTGDNTGQHWSWASGRGLPVGPPPP</sequence>
<dbReference type="Gene3D" id="3.40.390.10">
    <property type="entry name" value="Collagenase (Catalytic Domain)"/>
    <property type="match status" value="1"/>
</dbReference>
<gene>
    <name evidence="2" type="ORF">K431DRAFT_307796</name>
</gene>
<accession>A0A9P4PWW6</accession>
<evidence type="ECO:0000313" key="3">
    <source>
        <dbReference type="Proteomes" id="UP000799441"/>
    </source>
</evidence>
<dbReference type="InterPro" id="IPR024079">
    <property type="entry name" value="MetalloPept_cat_dom_sf"/>
</dbReference>
<dbReference type="Proteomes" id="UP000799441">
    <property type="component" value="Unassembled WGS sequence"/>
</dbReference>
<evidence type="ECO:0000313" key="2">
    <source>
        <dbReference type="EMBL" id="KAF2716417.1"/>
    </source>
</evidence>
<feature type="chain" id="PRO_5040357925" description="Lysine-specific metallo-endopeptidase domain-containing protein" evidence="1">
    <location>
        <begin position="21"/>
        <end position="364"/>
    </location>
</feature>
<keyword evidence="1" id="KW-0732">Signal</keyword>
<keyword evidence="3" id="KW-1185">Reference proteome</keyword>
<name>A0A9P4PWW6_9PEZI</name>
<protein>
    <recommendedName>
        <fullName evidence="4">Lysine-specific metallo-endopeptidase domain-containing protein</fullName>
    </recommendedName>
</protein>
<organism evidence="2 3">
    <name type="scientific">Polychaeton citri CBS 116435</name>
    <dbReference type="NCBI Taxonomy" id="1314669"/>
    <lineage>
        <taxon>Eukaryota</taxon>
        <taxon>Fungi</taxon>
        <taxon>Dikarya</taxon>
        <taxon>Ascomycota</taxon>
        <taxon>Pezizomycotina</taxon>
        <taxon>Dothideomycetes</taxon>
        <taxon>Dothideomycetidae</taxon>
        <taxon>Capnodiales</taxon>
        <taxon>Capnodiaceae</taxon>
        <taxon>Polychaeton</taxon>
    </lineage>
</organism>
<proteinExistence type="predicted"/>
<feature type="signal peptide" evidence="1">
    <location>
        <begin position="1"/>
        <end position="20"/>
    </location>
</feature>
<dbReference type="AlphaFoldDB" id="A0A9P4PWW6"/>
<dbReference type="OrthoDB" id="4259138at2759"/>
<reference evidence="2" key="1">
    <citation type="journal article" date="2020" name="Stud. Mycol.">
        <title>101 Dothideomycetes genomes: a test case for predicting lifestyles and emergence of pathogens.</title>
        <authorList>
            <person name="Haridas S."/>
            <person name="Albert R."/>
            <person name="Binder M."/>
            <person name="Bloem J."/>
            <person name="Labutti K."/>
            <person name="Salamov A."/>
            <person name="Andreopoulos B."/>
            <person name="Baker S."/>
            <person name="Barry K."/>
            <person name="Bills G."/>
            <person name="Bluhm B."/>
            <person name="Cannon C."/>
            <person name="Castanera R."/>
            <person name="Culley D."/>
            <person name="Daum C."/>
            <person name="Ezra D."/>
            <person name="Gonzalez J."/>
            <person name="Henrissat B."/>
            <person name="Kuo A."/>
            <person name="Liang C."/>
            <person name="Lipzen A."/>
            <person name="Lutzoni F."/>
            <person name="Magnuson J."/>
            <person name="Mondo S."/>
            <person name="Nolan M."/>
            <person name="Ohm R."/>
            <person name="Pangilinan J."/>
            <person name="Park H.-J."/>
            <person name="Ramirez L."/>
            <person name="Alfaro M."/>
            <person name="Sun H."/>
            <person name="Tritt A."/>
            <person name="Yoshinaga Y."/>
            <person name="Zwiers L.-H."/>
            <person name="Turgeon B."/>
            <person name="Goodwin S."/>
            <person name="Spatafora J."/>
            <person name="Crous P."/>
            <person name="Grigoriev I."/>
        </authorList>
    </citation>
    <scope>NUCLEOTIDE SEQUENCE</scope>
    <source>
        <strain evidence="2">CBS 116435</strain>
    </source>
</reference>
<dbReference type="GO" id="GO:0008237">
    <property type="term" value="F:metallopeptidase activity"/>
    <property type="evidence" value="ECO:0007669"/>
    <property type="project" value="InterPro"/>
</dbReference>
<evidence type="ECO:0008006" key="4">
    <source>
        <dbReference type="Google" id="ProtNLM"/>
    </source>
</evidence>
<evidence type="ECO:0000256" key="1">
    <source>
        <dbReference type="SAM" id="SignalP"/>
    </source>
</evidence>